<evidence type="ECO:0000256" key="11">
    <source>
        <dbReference type="ARBA" id="ARBA00022692"/>
    </source>
</evidence>
<dbReference type="InterPro" id="IPR005780">
    <property type="entry name" value="MeTrfase_E"/>
</dbReference>
<evidence type="ECO:0000256" key="13">
    <source>
        <dbReference type="ARBA" id="ARBA00022989"/>
    </source>
</evidence>
<feature type="transmembrane region" description="Helical" evidence="19">
    <location>
        <begin position="233"/>
        <end position="252"/>
    </location>
</feature>
<evidence type="ECO:0000256" key="2">
    <source>
        <dbReference type="ARBA" id="ARBA00004651"/>
    </source>
</evidence>
<dbReference type="Pfam" id="PF04206">
    <property type="entry name" value="MtrE"/>
    <property type="match status" value="1"/>
</dbReference>
<evidence type="ECO:0000256" key="6">
    <source>
        <dbReference type="ARBA" id="ARBA00015120"/>
    </source>
</evidence>
<keyword evidence="12 19" id="KW-1278">Translocase</keyword>
<evidence type="ECO:0000256" key="5">
    <source>
        <dbReference type="ARBA" id="ARBA00011616"/>
    </source>
</evidence>
<evidence type="ECO:0000256" key="10">
    <source>
        <dbReference type="ARBA" id="ARBA00022679"/>
    </source>
</evidence>
<evidence type="ECO:0000256" key="12">
    <source>
        <dbReference type="ARBA" id="ARBA00022967"/>
    </source>
</evidence>
<dbReference type="NCBIfam" id="TIGR01113">
    <property type="entry name" value="mtrE"/>
    <property type="match status" value="1"/>
</dbReference>
<reference evidence="20 21" key="1">
    <citation type="journal article" date="2010" name="Stand. Genomic Sci.">
        <title>Complete genome sequence of Methanothermus fervidus type strain (V24S).</title>
        <authorList>
            <person name="Anderson I."/>
            <person name="Djao O.D."/>
            <person name="Misra M."/>
            <person name="Chertkov O."/>
            <person name="Nolan M."/>
            <person name="Lucas S."/>
            <person name="Lapidus A."/>
            <person name="Del Rio T.G."/>
            <person name="Tice H."/>
            <person name="Cheng J.F."/>
            <person name="Tapia R."/>
            <person name="Han C."/>
            <person name="Goodwin L."/>
            <person name="Pitluck S."/>
            <person name="Liolios K."/>
            <person name="Ivanova N."/>
            <person name="Mavromatis K."/>
            <person name="Mikhailova N."/>
            <person name="Pati A."/>
            <person name="Brambilla E."/>
            <person name="Chen A."/>
            <person name="Palaniappan K."/>
            <person name="Land M."/>
            <person name="Hauser L."/>
            <person name="Chang Y.J."/>
            <person name="Jeffries C.D."/>
            <person name="Sikorski J."/>
            <person name="Spring S."/>
            <person name="Rohde M."/>
            <person name="Eichinger K."/>
            <person name="Huber H."/>
            <person name="Wirth R."/>
            <person name="Goker M."/>
            <person name="Detter J.C."/>
            <person name="Woyke T."/>
            <person name="Bristow J."/>
            <person name="Eisen J.A."/>
            <person name="Markowitz V."/>
            <person name="Hugenholtz P."/>
            <person name="Klenk H.P."/>
            <person name="Kyrpides N.C."/>
        </authorList>
    </citation>
    <scope>NUCLEOTIDE SEQUENCE [LARGE SCALE GENOMIC DNA]</scope>
    <source>
        <strain evidence="21">ATCC 43054 / DSM 2088 / JCM 10308 / V24 S</strain>
    </source>
</reference>
<dbReference type="GO" id="GO:0012506">
    <property type="term" value="C:vesicle membrane"/>
    <property type="evidence" value="ECO:0007669"/>
    <property type="project" value="InterPro"/>
</dbReference>
<proteinExistence type="inferred from homology"/>
<dbReference type="PIRSF" id="PIRSF016509">
    <property type="entry name" value="MtrE"/>
    <property type="match status" value="1"/>
</dbReference>
<feature type="transmembrane region" description="Helical" evidence="19">
    <location>
        <begin position="89"/>
        <end position="111"/>
    </location>
</feature>
<feature type="transmembrane region" description="Helical" evidence="19">
    <location>
        <begin position="63"/>
        <end position="82"/>
    </location>
</feature>
<evidence type="ECO:0000256" key="19">
    <source>
        <dbReference type="HAMAP-Rule" id="MF_01098"/>
    </source>
</evidence>
<evidence type="ECO:0000256" key="4">
    <source>
        <dbReference type="ARBA" id="ARBA00009612"/>
    </source>
</evidence>
<dbReference type="UniPathway" id="UPA00640">
    <property type="reaction ID" value="UER00698"/>
</dbReference>
<name>E3GZ50_METFV</name>
<comment type="similarity">
    <text evidence="4 19">Belongs to the MtrE family.</text>
</comment>
<dbReference type="OrthoDB" id="82302at2157"/>
<dbReference type="GO" id="GO:0032259">
    <property type="term" value="P:methylation"/>
    <property type="evidence" value="ECO:0007669"/>
    <property type="project" value="UniProtKB-KW"/>
</dbReference>
<dbReference type="EC" id="7.2.1.4" evidence="18 19"/>
<dbReference type="GO" id="GO:0005737">
    <property type="term" value="C:cytoplasm"/>
    <property type="evidence" value="ECO:0007669"/>
    <property type="project" value="InterPro"/>
</dbReference>
<keyword evidence="10 19" id="KW-0808">Transferase</keyword>
<evidence type="ECO:0000256" key="17">
    <source>
        <dbReference type="ARBA" id="ARBA00044880"/>
    </source>
</evidence>
<keyword evidence="11 19" id="KW-0812">Transmembrane</keyword>
<comment type="function">
    <text evidence="1 19">Part of a complex that catalyzes the formation of methyl-coenzyme M and tetrahydromethanopterin from coenzyme M and methyl-tetrahydromethanopterin. This is an energy-conserving, sodium-ion translocating step.</text>
</comment>
<comment type="subunit">
    <text evidence="5 19">The complex is composed of 8 subunits; MtrA, MtrB, MtrC, MtrD, MtrE, MtrF, MtrG and MtrH.</text>
</comment>
<organism evidence="20 21">
    <name type="scientific">Methanothermus fervidus (strain ATCC 43054 / DSM 2088 / JCM 10308 / V24 S)</name>
    <dbReference type="NCBI Taxonomy" id="523846"/>
    <lineage>
        <taxon>Archaea</taxon>
        <taxon>Methanobacteriati</taxon>
        <taxon>Methanobacteriota</taxon>
        <taxon>Methanomada group</taxon>
        <taxon>Methanobacteria</taxon>
        <taxon>Methanobacteriales</taxon>
        <taxon>Methanothermaceae</taxon>
        <taxon>Methanothermus</taxon>
    </lineage>
</organism>
<keyword evidence="21" id="KW-1185">Reference proteome</keyword>
<evidence type="ECO:0000256" key="18">
    <source>
        <dbReference type="ARBA" id="ARBA00044970"/>
    </source>
</evidence>
<protein>
    <recommendedName>
        <fullName evidence="6 19">Tetrahydromethanopterin S-methyltransferase subunit E</fullName>
        <ecNumber evidence="18 19">7.2.1.4</ecNumber>
    </recommendedName>
    <alternativeName>
        <fullName evidence="16 19">N5-methyltetrahydromethanopterin--coenzyme M methyltransferase subunit E</fullName>
    </alternativeName>
</protein>
<dbReference type="GO" id="GO:0019386">
    <property type="term" value="P:methanogenesis, from carbon dioxide"/>
    <property type="evidence" value="ECO:0007669"/>
    <property type="project" value="UniProtKB-UniRule"/>
</dbReference>
<feature type="transmembrane region" description="Helical" evidence="19">
    <location>
        <begin position="259"/>
        <end position="278"/>
    </location>
</feature>
<comment type="catalytic activity">
    <reaction evidence="17 19">
        <text>5-methyl-5,6,7,8-tetrahydromethanopterin + coenzyme M + 2 Na(+)(in) = 5,6,7,8-tetrahydromethanopterin + methyl-coenzyme M + 2 Na(+)(out)</text>
        <dbReference type="Rhea" id="RHEA:53492"/>
        <dbReference type="ChEBI" id="CHEBI:29101"/>
        <dbReference type="ChEBI" id="CHEBI:58103"/>
        <dbReference type="ChEBI" id="CHEBI:58116"/>
        <dbReference type="ChEBI" id="CHEBI:58286"/>
        <dbReference type="ChEBI" id="CHEBI:58319"/>
        <dbReference type="EC" id="7.2.1.4"/>
    </reaction>
</comment>
<keyword evidence="8 19" id="KW-0554">One-carbon metabolism</keyword>
<evidence type="ECO:0000256" key="8">
    <source>
        <dbReference type="ARBA" id="ARBA00022563"/>
    </source>
</evidence>
<keyword evidence="9 19" id="KW-0489">Methyltransferase</keyword>
<evidence type="ECO:0000256" key="15">
    <source>
        <dbReference type="ARBA" id="ARBA00023136"/>
    </source>
</evidence>
<comment type="pathway">
    <text evidence="3 19">One-carbon metabolism; methanogenesis from CO(2); methyl-coenzyme M from 5,10-methylene-5,6,7,8-tetrahydromethanopterin: step 2/2.</text>
</comment>
<sequence length="292" mass="31302">MDPAVASLGILALTTASAIIGQTIEDVETNIGSQSNPNSQVQLAPQMGNLHRFFNKAIAGEPFAYGTFCGVSGAITVAMLYLHLPAVIALAIGAAITTLIWLAYSTTAYLGRVSGSATFNQPVFLDMLTENLGPIAGHAFIVFFCITGVAYLMTLPVKGFAHPFPIPVIGMIWGMTIGAIGSAVGDVYYGAEAEFVHKKFGGGIPVASHGDITRKGVLGARSPMEVGNFTVKYGSPITGMAFGLIVLFTFWFDIVFEKWSILAAFLFVILLIVINNRLEKHAREKYGPYRRE</sequence>
<keyword evidence="14 19" id="KW-0484">Methanogenesis</keyword>
<keyword evidence="7 19" id="KW-1003">Cell membrane</keyword>
<dbReference type="EMBL" id="CP002278">
    <property type="protein sequence ID" value="ADP77582.1"/>
    <property type="molecule type" value="Genomic_DNA"/>
</dbReference>
<dbReference type="AlphaFoldDB" id="E3GZ50"/>
<feature type="transmembrane region" description="Helical" evidence="19">
    <location>
        <begin position="131"/>
        <end position="152"/>
    </location>
</feature>
<accession>E3GZ50</accession>
<evidence type="ECO:0000256" key="1">
    <source>
        <dbReference type="ARBA" id="ARBA00002533"/>
    </source>
</evidence>
<keyword evidence="15 19" id="KW-0472">Membrane</keyword>
<dbReference type="GO" id="GO:0005886">
    <property type="term" value="C:plasma membrane"/>
    <property type="evidence" value="ECO:0007669"/>
    <property type="project" value="UniProtKB-SubCell"/>
</dbReference>
<evidence type="ECO:0000256" key="9">
    <source>
        <dbReference type="ARBA" id="ARBA00022603"/>
    </source>
</evidence>
<dbReference type="GO" id="GO:0030269">
    <property type="term" value="F:tetrahydromethanopterin S-methyltransferase activity"/>
    <property type="evidence" value="ECO:0007669"/>
    <property type="project" value="UniProtKB-UniRule"/>
</dbReference>
<dbReference type="KEGG" id="mfv:Mfer_0783"/>
<evidence type="ECO:0000256" key="3">
    <source>
        <dbReference type="ARBA" id="ARBA00004839"/>
    </source>
</evidence>
<gene>
    <name evidence="19" type="primary">mtrE</name>
    <name evidence="20" type="ordered locus">Mfer_0783</name>
</gene>
<dbReference type="GO" id="GO:0006730">
    <property type="term" value="P:one-carbon metabolic process"/>
    <property type="evidence" value="ECO:0007669"/>
    <property type="project" value="UniProtKB-UniRule"/>
</dbReference>
<feature type="transmembrane region" description="Helical" evidence="19">
    <location>
        <begin position="164"/>
        <end position="184"/>
    </location>
</feature>
<comment type="subcellular location">
    <subcellularLocation>
        <location evidence="2 19">Cell membrane</location>
        <topology evidence="2 19">Multi-pass membrane protein</topology>
    </subcellularLocation>
</comment>
<evidence type="ECO:0000256" key="16">
    <source>
        <dbReference type="ARBA" id="ARBA00029819"/>
    </source>
</evidence>
<keyword evidence="13 19" id="KW-1133">Transmembrane helix</keyword>
<evidence type="ECO:0000313" key="21">
    <source>
        <dbReference type="Proteomes" id="UP000002315"/>
    </source>
</evidence>
<dbReference type="HAMAP" id="MF_01098">
    <property type="entry name" value="MtrE"/>
    <property type="match status" value="1"/>
</dbReference>
<dbReference type="Proteomes" id="UP000002315">
    <property type="component" value="Chromosome"/>
</dbReference>
<evidence type="ECO:0000256" key="7">
    <source>
        <dbReference type="ARBA" id="ARBA00022475"/>
    </source>
</evidence>
<dbReference type="STRING" id="523846.Mfer_0783"/>
<evidence type="ECO:0000313" key="20">
    <source>
        <dbReference type="EMBL" id="ADP77582.1"/>
    </source>
</evidence>
<evidence type="ECO:0000256" key="14">
    <source>
        <dbReference type="ARBA" id="ARBA00022994"/>
    </source>
</evidence>
<dbReference type="HOGENOM" id="CLU_958513_0_0_2"/>